<feature type="compositionally biased region" description="Polar residues" evidence="1">
    <location>
        <begin position="145"/>
        <end position="159"/>
    </location>
</feature>
<dbReference type="Proteomes" id="UP000004994">
    <property type="component" value="Chromosome 2"/>
</dbReference>
<dbReference type="STRING" id="4081.A0A3Q7EZK8"/>
<accession>A0A3Q7EZK8</accession>
<organism evidence="2">
    <name type="scientific">Solanum lycopersicum</name>
    <name type="common">Tomato</name>
    <name type="synonym">Lycopersicon esculentum</name>
    <dbReference type="NCBI Taxonomy" id="4081"/>
    <lineage>
        <taxon>Eukaryota</taxon>
        <taxon>Viridiplantae</taxon>
        <taxon>Streptophyta</taxon>
        <taxon>Embryophyta</taxon>
        <taxon>Tracheophyta</taxon>
        <taxon>Spermatophyta</taxon>
        <taxon>Magnoliopsida</taxon>
        <taxon>eudicotyledons</taxon>
        <taxon>Gunneridae</taxon>
        <taxon>Pentapetalae</taxon>
        <taxon>asterids</taxon>
        <taxon>lamiids</taxon>
        <taxon>Solanales</taxon>
        <taxon>Solanaceae</taxon>
        <taxon>Solanoideae</taxon>
        <taxon>Solaneae</taxon>
        <taxon>Solanum</taxon>
        <taxon>Solanum subgen. Lycopersicon</taxon>
    </lineage>
</organism>
<dbReference type="EnsemblPlants" id="Solyc02g038700.2.1">
    <property type="protein sequence ID" value="Solyc02g038700.2.1"/>
    <property type="gene ID" value="Solyc02g038700.2"/>
</dbReference>
<protein>
    <submittedName>
        <fullName evidence="2">Uncharacterized protein</fullName>
    </submittedName>
</protein>
<evidence type="ECO:0000256" key="1">
    <source>
        <dbReference type="SAM" id="MobiDB-lite"/>
    </source>
</evidence>
<feature type="region of interest" description="Disordered" evidence="1">
    <location>
        <begin position="183"/>
        <end position="205"/>
    </location>
</feature>
<keyword evidence="3" id="KW-1185">Reference proteome</keyword>
<feature type="compositionally biased region" description="Basic and acidic residues" evidence="1">
    <location>
        <begin position="160"/>
        <end position="171"/>
    </location>
</feature>
<evidence type="ECO:0000313" key="2">
    <source>
        <dbReference type="EnsemblPlants" id="Solyc02g038700.2.1"/>
    </source>
</evidence>
<feature type="compositionally biased region" description="Basic and acidic residues" evidence="1">
    <location>
        <begin position="133"/>
        <end position="142"/>
    </location>
</feature>
<dbReference type="Gramene" id="Solyc02g038700.2.1">
    <property type="protein sequence ID" value="Solyc02g038700.2.1"/>
    <property type="gene ID" value="Solyc02g038700.2"/>
</dbReference>
<dbReference type="PaxDb" id="4081-Solyc02g038700.1.1"/>
<reference evidence="2" key="1">
    <citation type="journal article" date="2012" name="Nature">
        <title>The tomato genome sequence provides insights into fleshy fruit evolution.</title>
        <authorList>
            <consortium name="Tomato Genome Consortium"/>
        </authorList>
    </citation>
    <scope>NUCLEOTIDE SEQUENCE [LARGE SCALE GENOMIC DNA]</scope>
    <source>
        <strain evidence="2">cv. Heinz 1706</strain>
    </source>
</reference>
<name>A0A3Q7EZK8_SOLLC</name>
<reference evidence="2" key="2">
    <citation type="submission" date="2019-01" db="UniProtKB">
        <authorList>
            <consortium name="EnsemblPlants"/>
        </authorList>
    </citation>
    <scope>IDENTIFICATION</scope>
    <source>
        <strain evidence="2">cv. Heinz 1706</strain>
    </source>
</reference>
<dbReference type="InParanoid" id="A0A3Q7EZK8"/>
<feature type="region of interest" description="Disordered" evidence="1">
    <location>
        <begin position="133"/>
        <end position="171"/>
    </location>
</feature>
<proteinExistence type="predicted"/>
<feature type="compositionally biased region" description="Basic and acidic residues" evidence="1">
    <location>
        <begin position="192"/>
        <end position="204"/>
    </location>
</feature>
<dbReference type="AlphaFoldDB" id="A0A3Q7EZK8"/>
<dbReference type="InterPro" id="IPR011990">
    <property type="entry name" value="TPR-like_helical_dom_sf"/>
</dbReference>
<feature type="region of interest" description="Disordered" evidence="1">
    <location>
        <begin position="413"/>
        <end position="442"/>
    </location>
</feature>
<feature type="compositionally biased region" description="Basic residues" evidence="1">
    <location>
        <begin position="419"/>
        <end position="435"/>
    </location>
</feature>
<feature type="region of interest" description="Disordered" evidence="1">
    <location>
        <begin position="74"/>
        <end position="98"/>
    </location>
</feature>
<dbReference type="Gene3D" id="1.25.40.10">
    <property type="entry name" value="Tetratricopeptide repeat domain"/>
    <property type="match status" value="1"/>
</dbReference>
<evidence type="ECO:0000313" key="3">
    <source>
        <dbReference type="Proteomes" id="UP000004994"/>
    </source>
</evidence>
<sequence length="460" mass="51148">MRSPVVEVHWEKGEVPINLKFAIEEVSGRLEDLKSTIEAVSTDQKDLKSSIEEVSTNQKDLKSAIEGIFTHLKESNPPLKMSTSTEEVSREKGEVSTDLTSAIEEVSTNLKSAIEEVSMEKGQVSSDLKSTVEEVSSEKGEVSTDITSNPSLKMSTPTEEVSREKEEVSTDLKSTIEEVSREKGQVSSDLKSTVEEVSNEKGEVSTDLISNPIEEVSREIGQVSTTDLKSAIKEVSAQLKESNYEDWILMFTNLTKLVYNFGDQHFPSSTQQRTADIEHQVDLCVEILKSVPEEKRQTVYECSAFEYLKGRFYNAVPGRAHFSYFVLSGGRDHNNLQLALDTFEKAKKYVAVKSNPHLEYDCGLVNRYLENYKESLNGFSDAASMNPASDALHQKELTLQLLNKFKGLLRVKRNDKNKGKSKGKSQGKIKGKSKGKSTETSLADLIQSLPNIEGKALHSS</sequence>